<sequence>MRSVKEGARILRSAHGNVPLSLLLDTNLSDPDFFDRAMMNIEPDSPHLNNDGFMSVSFQSNRPIALKKFQQFLDYQLPENVFRAKGILWFDDSPLRHVFQLSGKRFTIDDSEWVTPQKNQMVLIGRKLDKLFLLQRLNDCLVR</sequence>
<comment type="caution">
    <text evidence="4">The sequence shown here is derived from an EMBL/GenBank/DDBJ whole genome shotgun (WGS) entry which is preliminary data.</text>
</comment>
<dbReference type="SUPFAM" id="SSF90002">
    <property type="entry name" value="Hypothetical protein YjiA, C-terminal domain"/>
    <property type="match status" value="1"/>
</dbReference>
<dbReference type="RefSeq" id="WP_106310381.1">
    <property type="nucleotide sequence ID" value="NZ_PVWO01000405.1"/>
</dbReference>
<dbReference type="Gene3D" id="3.30.1220.10">
    <property type="entry name" value="CobW-like, C-terminal domain"/>
    <property type="match status" value="1"/>
</dbReference>
<dbReference type="InterPro" id="IPR011629">
    <property type="entry name" value="CobW-like_C"/>
</dbReference>
<dbReference type="Pfam" id="PF07683">
    <property type="entry name" value="CobW_C"/>
    <property type="match status" value="1"/>
</dbReference>
<gene>
    <name evidence="4" type="ORF">C7B77_22945</name>
</gene>
<proteinExistence type="predicted"/>
<keyword evidence="2" id="KW-0143">Chaperone</keyword>
<evidence type="ECO:0000259" key="3">
    <source>
        <dbReference type="SMART" id="SM00833"/>
    </source>
</evidence>
<dbReference type="PANTHER" id="PTHR13748:SF59">
    <property type="entry name" value="COBW C-TERMINAL DOMAIN-CONTAINING PROTEIN"/>
    <property type="match status" value="1"/>
</dbReference>
<protein>
    <recommendedName>
        <fullName evidence="3">CobW C-terminal domain-containing protein</fullName>
    </recommendedName>
</protein>
<dbReference type="EMBL" id="PVWO01000405">
    <property type="protein sequence ID" value="PSB50281.1"/>
    <property type="molecule type" value="Genomic_DNA"/>
</dbReference>
<keyword evidence="5" id="KW-1185">Reference proteome</keyword>
<dbReference type="SMART" id="SM00833">
    <property type="entry name" value="CobW_C"/>
    <property type="match status" value="1"/>
</dbReference>
<reference evidence="4 5" key="1">
    <citation type="submission" date="2018-03" db="EMBL/GenBank/DDBJ databases">
        <title>The ancient ancestry and fast evolution of plastids.</title>
        <authorList>
            <person name="Moore K.R."/>
            <person name="Magnabosco C."/>
            <person name="Momper L."/>
            <person name="Gold D.A."/>
            <person name="Bosak T."/>
            <person name="Fournier G.P."/>
        </authorList>
    </citation>
    <scope>NUCLEOTIDE SEQUENCE [LARGE SCALE GENOMIC DNA]</scope>
    <source>
        <strain evidence="4 5">CCALA 037</strain>
    </source>
</reference>
<dbReference type="AlphaFoldDB" id="A0A2T1FZA1"/>
<accession>A0A2T1FZA1</accession>
<dbReference type="GO" id="GO:0000166">
    <property type="term" value="F:nucleotide binding"/>
    <property type="evidence" value="ECO:0007669"/>
    <property type="project" value="UniProtKB-KW"/>
</dbReference>
<evidence type="ECO:0000313" key="5">
    <source>
        <dbReference type="Proteomes" id="UP000238937"/>
    </source>
</evidence>
<evidence type="ECO:0000256" key="1">
    <source>
        <dbReference type="ARBA" id="ARBA00022741"/>
    </source>
</evidence>
<name>A0A2T1FZA1_9CYAN</name>
<organism evidence="4 5">
    <name type="scientific">Chamaesiphon polymorphus CCALA 037</name>
    <dbReference type="NCBI Taxonomy" id="2107692"/>
    <lineage>
        <taxon>Bacteria</taxon>
        <taxon>Bacillati</taxon>
        <taxon>Cyanobacteriota</taxon>
        <taxon>Cyanophyceae</taxon>
        <taxon>Gomontiellales</taxon>
        <taxon>Chamaesiphonaceae</taxon>
        <taxon>Chamaesiphon</taxon>
    </lineage>
</organism>
<feature type="domain" description="CobW C-terminal" evidence="3">
    <location>
        <begin position="53"/>
        <end position="141"/>
    </location>
</feature>
<dbReference type="OrthoDB" id="517607at2"/>
<dbReference type="Proteomes" id="UP000238937">
    <property type="component" value="Unassembled WGS sequence"/>
</dbReference>
<evidence type="ECO:0000313" key="4">
    <source>
        <dbReference type="EMBL" id="PSB50281.1"/>
    </source>
</evidence>
<dbReference type="InterPro" id="IPR036627">
    <property type="entry name" value="CobW-likC_sf"/>
</dbReference>
<keyword evidence="1" id="KW-0547">Nucleotide-binding</keyword>
<dbReference type="PANTHER" id="PTHR13748">
    <property type="entry name" value="COBW-RELATED"/>
    <property type="match status" value="1"/>
</dbReference>
<dbReference type="InterPro" id="IPR051316">
    <property type="entry name" value="Zinc-reg_GTPase_activator"/>
</dbReference>
<evidence type="ECO:0000256" key="2">
    <source>
        <dbReference type="ARBA" id="ARBA00023186"/>
    </source>
</evidence>